<evidence type="ECO:0000256" key="4">
    <source>
        <dbReference type="ARBA" id="ARBA00023172"/>
    </source>
</evidence>
<keyword evidence="9" id="KW-1185">Reference proteome</keyword>
<sequence>EWYVSFSIKTSEPLPLFGSKSPLDYESMVAFDLGTQTALTCYDGYGFDEISNPRFDREFAPKIQQASRQLKRKQGPIKGKQKASSRWKKAKRKISKLKAKQSAVRQDWQHKVTTDIASCYDIVVTEKLNVKGMTRKAKTGKRSKQKAGLNRSLLDVGFGTLNQMVLYKILGKGGLHITIDTRRVKPSQRCPSCGTVHKEWAQLSNRYHVCDDCGFEVPRDQGSVMVMWNVAADRQPGLGTGLVNRRCSSSTDSTRKHTGSMRQLGQMKRSKSQSADFVDGDLETPSVYTAG</sequence>
<dbReference type="NCBIfam" id="NF040570">
    <property type="entry name" value="guided_TnpB"/>
    <property type="match status" value="1"/>
</dbReference>
<gene>
    <name evidence="8" type="ORF">D5R40_12660</name>
</gene>
<feature type="region of interest" description="Disordered" evidence="5">
    <location>
        <begin position="241"/>
        <end position="291"/>
    </location>
</feature>
<dbReference type="Proteomes" id="UP000269154">
    <property type="component" value="Unassembled WGS sequence"/>
</dbReference>
<dbReference type="EMBL" id="RCBY01000060">
    <property type="protein sequence ID" value="RQH43516.1"/>
    <property type="molecule type" value="Genomic_DNA"/>
</dbReference>
<dbReference type="AlphaFoldDB" id="A0A3N6PB40"/>
<evidence type="ECO:0000259" key="6">
    <source>
        <dbReference type="Pfam" id="PF01385"/>
    </source>
</evidence>
<evidence type="ECO:0000256" key="1">
    <source>
        <dbReference type="ARBA" id="ARBA00008761"/>
    </source>
</evidence>
<evidence type="ECO:0000256" key="5">
    <source>
        <dbReference type="SAM" id="MobiDB-lite"/>
    </source>
</evidence>
<dbReference type="Pfam" id="PF01385">
    <property type="entry name" value="OrfB_IS605"/>
    <property type="match status" value="1"/>
</dbReference>
<name>A0A3N6PB40_9CYAN</name>
<evidence type="ECO:0000313" key="8">
    <source>
        <dbReference type="EMBL" id="RQH43516.1"/>
    </source>
</evidence>
<dbReference type="GO" id="GO:0032196">
    <property type="term" value="P:transposition"/>
    <property type="evidence" value="ECO:0007669"/>
    <property type="project" value="UniProtKB-KW"/>
</dbReference>
<reference evidence="8 9" key="1">
    <citation type="journal article" date="2018" name="ACS Chem. Biol.">
        <title>Ketoreductase domain dysfunction expands chemodiversity: malyngamide biosynthesis in the cyanobacterium Okeania hirsuta.</title>
        <authorList>
            <person name="Moss N.A."/>
            <person name="Leao T."/>
            <person name="Rankin M."/>
            <person name="McCullough T.M."/>
            <person name="Qu P."/>
            <person name="Korobeynikov A."/>
            <person name="Smith J.L."/>
            <person name="Gerwick L."/>
            <person name="Gerwick W.H."/>
        </authorList>
    </citation>
    <scope>NUCLEOTIDE SEQUENCE [LARGE SCALE GENOMIC DNA]</scope>
    <source>
        <strain evidence="8 9">PAB10Feb10-1</strain>
    </source>
</reference>
<keyword evidence="4" id="KW-0233">DNA recombination</keyword>
<organism evidence="8 9">
    <name type="scientific">Okeania hirsuta</name>
    <dbReference type="NCBI Taxonomy" id="1458930"/>
    <lineage>
        <taxon>Bacteria</taxon>
        <taxon>Bacillati</taxon>
        <taxon>Cyanobacteriota</taxon>
        <taxon>Cyanophyceae</taxon>
        <taxon>Oscillatoriophycideae</taxon>
        <taxon>Oscillatoriales</taxon>
        <taxon>Microcoleaceae</taxon>
        <taxon>Okeania</taxon>
    </lineage>
</organism>
<comment type="similarity">
    <text evidence="1">In the C-terminal section; belongs to the transposase 35 family.</text>
</comment>
<keyword evidence="2" id="KW-0815">Transposition</keyword>
<dbReference type="InterPro" id="IPR010095">
    <property type="entry name" value="Cas12f1-like_TNB"/>
</dbReference>
<dbReference type="GO" id="GO:0006310">
    <property type="term" value="P:DNA recombination"/>
    <property type="evidence" value="ECO:0007669"/>
    <property type="project" value="UniProtKB-KW"/>
</dbReference>
<feature type="domain" description="Probable transposase IS891/IS1136/IS1341" evidence="6">
    <location>
        <begin position="26"/>
        <end position="135"/>
    </location>
</feature>
<evidence type="ECO:0000256" key="2">
    <source>
        <dbReference type="ARBA" id="ARBA00022578"/>
    </source>
</evidence>
<protein>
    <submittedName>
        <fullName evidence="8">Transposase</fullName>
    </submittedName>
</protein>
<dbReference type="GO" id="GO:0003677">
    <property type="term" value="F:DNA binding"/>
    <property type="evidence" value="ECO:0007669"/>
    <property type="project" value="UniProtKB-KW"/>
</dbReference>
<evidence type="ECO:0000259" key="7">
    <source>
        <dbReference type="Pfam" id="PF07282"/>
    </source>
</evidence>
<evidence type="ECO:0000313" key="9">
    <source>
        <dbReference type="Proteomes" id="UP000269154"/>
    </source>
</evidence>
<proteinExistence type="inferred from homology"/>
<feature type="domain" description="Cas12f1-like TNB" evidence="7">
    <location>
        <begin position="158"/>
        <end position="221"/>
    </location>
</feature>
<dbReference type="OrthoDB" id="439709at2"/>
<dbReference type="RefSeq" id="WP_134239612.1">
    <property type="nucleotide sequence ID" value="NZ_CAWOLW010000557.1"/>
</dbReference>
<dbReference type="InterPro" id="IPR001959">
    <property type="entry name" value="Transposase"/>
</dbReference>
<dbReference type="Pfam" id="PF07282">
    <property type="entry name" value="Cas12f1-like_TNB"/>
    <property type="match status" value="1"/>
</dbReference>
<accession>A0A3N6PB40</accession>
<comment type="caution">
    <text evidence="8">The sequence shown here is derived from an EMBL/GenBank/DDBJ whole genome shotgun (WGS) entry which is preliminary data.</text>
</comment>
<keyword evidence="3" id="KW-0238">DNA-binding</keyword>
<evidence type="ECO:0000256" key="3">
    <source>
        <dbReference type="ARBA" id="ARBA00023125"/>
    </source>
</evidence>
<feature type="non-terminal residue" evidence="8">
    <location>
        <position position="1"/>
    </location>
</feature>